<evidence type="ECO:0000313" key="5">
    <source>
        <dbReference type="EMBL" id="NOL40520.1"/>
    </source>
</evidence>
<comment type="caution">
    <text evidence="5">The sequence shown here is derived from an EMBL/GenBank/DDBJ whole genome shotgun (WGS) entry which is preliminary data.</text>
</comment>
<protein>
    <submittedName>
        <fullName evidence="5">Beta-lactamase family protein</fullName>
    </submittedName>
    <submittedName>
        <fullName evidence="4">CubicO group peptidase (Beta-lactamase class C family)</fullName>
    </submittedName>
</protein>
<reference evidence="4 7" key="2">
    <citation type="submission" date="2020-08" db="EMBL/GenBank/DDBJ databases">
        <title>Sequencing the genomes of 1000 actinobacteria strains.</title>
        <authorList>
            <person name="Klenk H.-P."/>
        </authorList>
    </citation>
    <scope>NUCLEOTIDE SEQUENCE [LARGE SCALE GENOMIC DNA]</scope>
    <source>
        <strain evidence="4 7">DSM 15626</strain>
    </source>
</reference>
<dbReference type="InterPro" id="IPR001466">
    <property type="entry name" value="Beta-lactam-related"/>
</dbReference>
<feature type="transmembrane region" description="Helical" evidence="1">
    <location>
        <begin position="376"/>
        <end position="403"/>
    </location>
</feature>
<keyword evidence="6" id="KW-1185">Reference proteome</keyword>
<evidence type="ECO:0000313" key="4">
    <source>
        <dbReference type="EMBL" id="MBB6569648.1"/>
    </source>
</evidence>
<feature type="transmembrane region" description="Helical" evidence="1">
    <location>
        <begin position="415"/>
        <end position="436"/>
    </location>
</feature>
<evidence type="ECO:0000313" key="7">
    <source>
        <dbReference type="Proteomes" id="UP000553957"/>
    </source>
</evidence>
<name>A0A7Y4NZW9_9ACTN</name>
<dbReference type="Pfam" id="PF00144">
    <property type="entry name" value="Beta-lactamase"/>
    <property type="match status" value="1"/>
</dbReference>
<feature type="domain" description="Beta-lactamase-related" evidence="3">
    <location>
        <begin position="41"/>
        <end position="357"/>
    </location>
</feature>
<dbReference type="RefSeq" id="WP_171673016.1">
    <property type="nucleotide sequence ID" value="NZ_BAAAGT010000002.1"/>
</dbReference>
<dbReference type="AlphaFoldDB" id="A0A7Y4NZW9"/>
<keyword evidence="2" id="KW-0732">Signal</keyword>
<dbReference type="InterPro" id="IPR050491">
    <property type="entry name" value="AmpC-like"/>
</dbReference>
<dbReference type="SUPFAM" id="SSF56601">
    <property type="entry name" value="beta-lactamase/transpeptidase-like"/>
    <property type="match status" value="1"/>
</dbReference>
<keyword evidence="1" id="KW-0812">Transmembrane</keyword>
<dbReference type="EMBL" id="JABJRC010000002">
    <property type="protein sequence ID" value="NOL40520.1"/>
    <property type="molecule type" value="Genomic_DNA"/>
</dbReference>
<keyword evidence="1" id="KW-1133">Transmembrane helix</keyword>
<dbReference type="Gene3D" id="3.40.710.10">
    <property type="entry name" value="DD-peptidase/beta-lactamase superfamily"/>
    <property type="match status" value="1"/>
</dbReference>
<organism evidence="5 6">
    <name type="scientific">Kribbella sandramycini</name>
    <dbReference type="NCBI Taxonomy" id="60450"/>
    <lineage>
        <taxon>Bacteria</taxon>
        <taxon>Bacillati</taxon>
        <taxon>Actinomycetota</taxon>
        <taxon>Actinomycetes</taxon>
        <taxon>Propionibacteriales</taxon>
        <taxon>Kribbellaceae</taxon>
        <taxon>Kribbella</taxon>
    </lineage>
</organism>
<evidence type="ECO:0000256" key="1">
    <source>
        <dbReference type="SAM" id="Phobius"/>
    </source>
</evidence>
<evidence type="ECO:0000313" key="6">
    <source>
        <dbReference type="Proteomes" id="UP000534306"/>
    </source>
</evidence>
<proteinExistence type="predicted"/>
<feature type="transmembrane region" description="Helical" evidence="1">
    <location>
        <begin position="456"/>
        <end position="474"/>
    </location>
</feature>
<dbReference type="EMBL" id="JACHKF010000001">
    <property type="protein sequence ID" value="MBB6569648.1"/>
    <property type="molecule type" value="Genomic_DNA"/>
</dbReference>
<feature type="chain" id="PRO_5036406840" evidence="2">
    <location>
        <begin position="33"/>
        <end position="488"/>
    </location>
</feature>
<dbReference type="Proteomes" id="UP000534306">
    <property type="component" value="Unassembled WGS sequence"/>
</dbReference>
<dbReference type="Proteomes" id="UP000553957">
    <property type="component" value="Unassembled WGS sequence"/>
</dbReference>
<dbReference type="PANTHER" id="PTHR46825">
    <property type="entry name" value="D-ALANYL-D-ALANINE-CARBOXYPEPTIDASE/ENDOPEPTIDASE AMPH"/>
    <property type="match status" value="1"/>
</dbReference>
<evidence type="ECO:0000259" key="3">
    <source>
        <dbReference type="Pfam" id="PF00144"/>
    </source>
</evidence>
<keyword evidence="1" id="KW-0472">Membrane</keyword>
<feature type="signal peptide" evidence="2">
    <location>
        <begin position="1"/>
        <end position="32"/>
    </location>
</feature>
<accession>A0A7Y4NZW9</accession>
<evidence type="ECO:0000256" key="2">
    <source>
        <dbReference type="SAM" id="SignalP"/>
    </source>
</evidence>
<dbReference type="PANTHER" id="PTHR46825:SF15">
    <property type="entry name" value="BETA-LACTAMASE-RELATED DOMAIN-CONTAINING PROTEIN"/>
    <property type="match status" value="1"/>
</dbReference>
<reference evidence="5 6" key="1">
    <citation type="submission" date="2020-05" db="EMBL/GenBank/DDBJ databases">
        <title>Genome sequence of Kribbella sandramycini ATCC 39419.</title>
        <authorList>
            <person name="Maclea K.S."/>
            <person name="Fair J.L."/>
        </authorList>
    </citation>
    <scope>NUCLEOTIDE SEQUENCE [LARGE SCALE GENOMIC DNA]</scope>
    <source>
        <strain evidence="5 6">ATCC 39419</strain>
    </source>
</reference>
<sequence length="488" mass="50783">MAAGRMRRCGLPAVLLCAVLGQSLLAAGPALAGERSDMGAVDEFVQRQSRAAGVPGVAYAVVGGGAEHQGAFGVDGDGRAVDPRTPFLWGSVSKPVTATLVVLLARDGLLRLDDPVGRLVPSFATTNRITVRQLLEHTSGLPEGLTLTDRYDAGRSIASLLPQIAGLEPVAEPGSKHNYSSLNYIVLGAVVESVTGKPFAQVLSERLLTPAGITGPLADASKTGQVLPAGHRFVFGGTRAFESHVDPATVPAGYLVGSVEDLAAYARTQLTGGRVLDAKDRGLLHTSKVSVGYDNGYALGWRTSKVPGTDEPMVWHGGAAPGYQAAIVLLPKRNQAVVVLQNAYSPFHDAALMDTAMGTAALLIAAESERNSTDPIYPALLAALSALAVTLLALVVATTLRLRRQPKPRSPGRRWAGLALTLLTLGALSYALAGVLPGLAGVTLTQLSLWAPDLSALVYLAVLLCAALAAIRLLTTVLHSRRHAPPST</sequence>
<gene>
    <name evidence="4" type="ORF">HNR71_005285</name>
    <name evidence="5" type="ORF">HPO96_09710</name>
</gene>
<dbReference type="InterPro" id="IPR012338">
    <property type="entry name" value="Beta-lactam/transpept-like"/>
</dbReference>